<dbReference type="EMBL" id="DRBW01000174">
    <property type="protein sequence ID" value="HDM90449.1"/>
    <property type="molecule type" value="Genomic_DNA"/>
</dbReference>
<evidence type="ECO:0000256" key="8">
    <source>
        <dbReference type="ARBA" id="ARBA00023163"/>
    </source>
</evidence>
<evidence type="ECO:0000256" key="7">
    <source>
        <dbReference type="ARBA" id="ARBA00023125"/>
    </source>
</evidence>
<dbReference type="GO" id="GO:0006352">
    <property type="term" value="P:DNA-templated transcription initiation"/>
    <property type="evidence" value="ECO:0007669"/>
    <property type="project" value="InterPro"/>
</dbReference>
<dbReference type="AlphaFoldDB" id="A0A7C1BDU6"/>
<reference evidence="12" key="1">
    <citation type="journal article" date="2020" name="mSystems">
        <title>Genome- and Community-Level Interaction Insights into Carbon Utilization and Element Cycling Functions of Hydrothermarchaeota in Hydrothermal Sediment.</title>
        <authorList>
            <person name="Zhou Z."/>
            <person name="Liu Y."/>
            <person name="Xu W."/>
            <person name="Pan J."/>
            <person name="Luo Z.H."/>
            <person name="Li M."/>
        </authorList>
    </citation>
    <scope>NUCLEOTIDE SEQUENCE [LARGE SCALE GENOMIC DNA]</scope>
    <source>
        <strain evidence="12">HyVt-237</strain>
    </source>
</reference>
<dbReference type="GO" id="GO:0003677">
    <property type="term" value="F:DNA binding"/>
    <property type="evidence" value="ECO:0007669"/>
    <property type="project" value="UniProtKB-KW"/>
</dbReference>
<keyword evidence="2" id="KW-0240">DNA-directed RNA polymerase</keyword>
<dbReference type="InterPro" id="IPR007634">
    <property type="entry name" value="RNA_pol_sigma_54_DNA-bd"/>
</dbReference>
<keyword evidence="5" id="KW-0805">Transcription regulation</keyword>
<evidence type="ECO:0000256" key="6">
    <source>
        <dbReference type="ARBA" id="ARBA00023082"/>
    </source>
</evidence>
<dbReference type="Pfam" id="PF04552">
    <property type="entry name" value="Sigma54_DBD"/>
    <property type="match status" value="1"/>
</dbReference>
<dbReference type="InterPro" id="IPR000394">
    <property type="entry name" value="RNA_pol_sigma_54"/>
</dbReference>
<organism evidence="12">
    <name type="scientific">candidate division WOR-3 bacterium</name>
    <dbReference type="NCBI Taxonomy" id="2052148"/>
    <lineage>
        <taxon>Bacteria</taxon>
        <taxon>Bacteria division WOR-3</taxon>
    </lineage>
</organism>
<dbReference type="Pfam" id="PF00309">
    <property type="entry name" value="Sigma54_AID"/>
    <property type="match status" value="1"/>
</dbReference>
<keyword evidence="7" id="KW-0238">DNA-binding</keyword>
<feature type="domain" description="RNA polymerase sigma factor 54 DNA-binding" evidence="10">
    <location>
        <begin position="295"/>
        <end position="452"/>
    </location>
</feature>
<evidence type="ECO:0000313" key="12">
    <source>
        <dbReference type="EMBL" id="HDM90449.1"/>
    </source>
</evidence>
<feature type="coiled-coil region" evidence="9">
    <location>
        <begin position="294"/>
        <end position="321"/>
    </location>
</feature>
<dbReference type="GO" id="GO:0016987">
    <property type="term" value="F:sigma factor activity"/>
    <property type="evidence" value="ECO:0007669"/>
    <property type="project" value="UniProtKB-KW"/>
</dbReference>
<gene>
    <name evidence="12" type="primary">rpoN</name>
    <name evidence="12" type="ORF">ENG67_04490</name>
</gene>
<evidence type="ECO:0000256" key="9">
    <source>
        <dbReference type="SAM" id="Coils"/>
    </source>
</evidence>
<evidence type="ECO:0000259" key="11">
    <source>
        <dbReference type="Pfam" id="PF04963"/>
    </source>
</evidence>
<keyword evidence="6" id="KW-0731">Sigma factor</keyword>
<dbReference type="InterPro" id="IPR038709">
    <property type="entry name" value="RpoN_core-bd_sf"/>
</dbReference>
<evidence type="ECO:0000259" key="10">
    <source>
        <dbReference type="Pfam" id="PF04552"/>
    </source>
</evidence>
<dbReference type="PANTHER" id="PTHR32248">
    <property type="entry name" value="RNA POLYMERASE SIGMA-54 FACTOR"/>
    <property type="match status" value="1"/>
</dbReference>
<dbReference type="PIRSF" id="PIRSF000774">
    <property type="entry name" value="RpoN"/>
    <property type="match status" value="1"/>
</dbReference>
<dbReference type="NCBIfam" id="TIGR02395">
    <property type="entry name" value="rpoN_sigma"/>
    <property type="match status" value="1"/>
</dbReference>
<dbReference type="GO" id="GO:0000428">
    <property type="term" value="C:DNA-directed RNA polymerase complex"/>
    <property type="evidence" value="ECO:0007669"/>
    <property type="project" value="UniProtKB-KW"/>
</dbReference>
<dbReference type="Pfam" id="PF04963">
    <property type="entry name" value="Sigma54_CBD"/>
    <property type="match status" value="1"/>
</dbReference>
<keyword evidence="4" id="KW-0548">Nucleotidyltransferase</keyword>
<name>A0A7C1BDU6_UNCW3</name>
<sequence>MRITNKQEQKQVLKIIPRAILESTLLSLSLDELAQAIRTEIESNPVMIEIPGKEKSAEKRENKETIPKIVEFSADPRLPLSYDIDEEEEIDGRFQAPQISFWERIDVQLDVNFNHDERRKTIAREIIDSLDGRGLLAKPVEKIASDLRVPGEEVEAIRRTIMRTFDPIGVAALDQREVYLAQLEELGLEDSLLFKIIDERWDEVKERGIEALLIEAGLDEEQRNECFRVLKSLYPFPVEKYGEVNSEYVYPEVIIRIVEGKLVVELVDSGLPRITISSYYARVLEEGKASPEEINFIKEKLRRAEDFLSALEKRRANIQKVAEFIVEYHRDFLLGKKDYLEPITQTRAAELLGIPISTFNRVVKGRYADTPVGIFELKFFFKRGVPRGEAMAPREVVMNMIREMIENEDKDAPLSDQEIADRLERQGYVIKRRTVAEYRKEMGIPNSSKRRRRQ</sequence>
<accession>A0A7C1BDU6</accession>
<proteinExistence type="inferred from homology"/>
<comment type="similarity">
    <text evidence="1">Belongs to the sigma-54 factor family.</text>
</comment>
<comment type="caution">
    <text evidence="12">The sequence shown here is derived from an EMBL/GenBank/DDBJ whole genome shotgun (WGS) entry which is preliminary data.</text>
</comment>
<dbReference type="Gene3D" id="1.10.10.1330">
    <property type="entry name" value="RNA polymerase sigma-54 factor, core-binding domain"/>
    <property type="match status" value="1"/>
</dbReference>
<dbReference type="PRINTS" id="PR00045">
    <property type="entry name" value="SIGMA54FCT"/>
</dbReference>
<keyword evidence="8" id="KW-0804">Transcription</keyword>
<evidence type="ECO:0000256" key="3">
    <source>
        <dbReference type="ARBA" id="ARBA00022679"/>
    </source>
</evidence>
<evidence type="ECO:0000256" key="4">
    <source>
        <dbReference type="ARBA" id="ARBA00022695"/>
    </source>
</evidence>
<feature type="domain" description="RNA polymerase sigma factor 54 core-binding" evidence="11">
    <location>
        <begin position="96"/>
        <end position="280"/>
    </location>
</feature>
<keyword evidence="3" id="KW-0808">Transferase</keyword>
<dbReference type="PANTHER" id="PTHR32248:SF4">
    <property type="entry name" value="RNA POLYMERASE SIGMA-54 FACTOR"/>
    <property type="match status" value="1"/>
</dbReference>
<dbReference type="GO" id="GO:0001216">
    <property type="term" value="F:DNA-binding transcription activator activity"/>
    <property type="evidence" value="ECO:0007669"/>
    <property type="project" value="InterPro"/>
</dbReference>
<evidence type="ECO:0000256" key="2">
    <source>
        <dbReference type="ARBA" id="ARBA00022478"/>
    </source>
</evidence>
<evidence type="ECO:0000256" key="5">
    <source>
        <dbReference type="ARBA" id="ARBA00023015"/>
    </source>
</evidence>
<evidence type="ECO:0000256" key="1">
    <source>
        <dbReference type="ARBA" id="ARBA00008798"/>
    </source>
</evidence>
<dbReference type="Gene3D" id="1.10.10.60">
    <property type="entry name" value="Homeodomain-like"/>
    <property type="match status" value="1"/>
</dbReference>
<protein>
    <submittedName>
        <fullName evidence="12">RNA polymerase sigma-54 factor</fullName>
    </submittedName>
</protein>
<dbReference type="GO" id="GO:0016779">
    <property type="term" value="F:nucleotidyltransferase activity"/>
    <property type="evidence" value="ECO:0007669"/>
    <property type="project" value="UniProtKB-KW"/>
</dbReference>
<dbReference type="PROSITE" id="PS50044">
    <property type="entry name" value="SIGMA54_3"/>
    <property type="match status" value="1"/>
</dbReference>
<keyword evidence="9" id="KW-0175">Coiled coil</keyword>
<dbReference type="InterPro" id="IPR007046">
    <property type="entry name" value="RNA_pol_sigma_54_core-bd"/>
</dbReference>
<dbReference type="Proteomes" id="UP000885931">
    <property type="component" value="Unassembled WGS sequence"/>
</dbReference>